<dbReference type="EC" id="3.5.4.25" evidence="17"/>
<feature type="binding site" evidence="17">
    <location>
        <begin position="143"/>
        <end position="147"/>
    </location>
    <ligand>
        <name>D-ribulose 5-phosphate</name>
        <dbReference type="ChEBI" id="CHEBI:58121"/>
    </ligand>
</feature>
<evidence type="ECO:0000256" key="10">
    <source>
        <dbReference type="ARBA" id="ARBA00022833"/>
    </source>
</evidence>
<keyword evidence="6 17" id="KW-0686">Riboflavin biosynthesis</keyword>
<feature type="binding site" evidence="17">
    <location>
        <position position="167"/>
    </location>
    <ligand>
        <name>D-ribulose 5-phosphate</name>
        <dbReference type="ChEBI" id="CHEBI:58121"/>
    </ligand>
</feature>
<keyword evidence="15 17" id="KW-0511">Multifunctional enzyme</keyword>
<dbReference type="PANTHER" id="PTHR21327">
    <property type="entry name" value="GTP CYCLOHYDROLASE II-RELATED"/>
    <property type="match status" value="1"/>
</dbReference>
<feature type="binding site" evidence="17">
    <location>
        <position position="325"/>
    </location>
    <ligand>
        <name>GTP</name>
        <dbReference type="ChEBI" id="CHEBI:37565"/>
    </ligand>
</feature>
<dbReference type="Pfam" id="PF00925">
    <property type="entry name" value="GTP_cyclohydro2"/>
    <property type="match status" value="1"/>
</dbReference>
<dbReference type="HAMAP" id="MF_00179">
    <property type="entry name" value="RibA"/>
    <property type="match status" value="1"/>
</dbReference>
<dbReference type="InterPro" id="IPR000926">
    <property type="entry name" value="RibA"/>
</dbReference>
<comment type="similarity">
    <text evidence="17">In the C-terminal section; belongs to the GTP cyclohydrolase II family.</text>
</comment>
<evidence type="ECO:0000256" key="5">
    <source>
        <dbReference type="ARBA" id="ARBA00005520"/>
    </source>
</evidence>
<evidence type="ECO:0000256" key="7">
    <source>
        <dbReference type="ARBA" id="ARBA00022723"/>
    </source>
</evidence>
<evidence type="ECO:0000256" key="8">
    <source>
        <dbReference type="ARBA" id="ARBA00022741"/>
    </source>
</evidence>
<dbReference type="InterPro" id="IPR036144">
    <property type="entry name" value="RibA-like_sf"/>
</dbReference>
<comment type="pathway">
    <text evidence="3 17">Cofactor biosynthesis; riboflavin biosynthesis; 5-amino-6-(D-ribitylamino)uracil from GTP: step 1/4.</text>
</comment>
<keyword evidence="8 17" id="KW-0547">Nucleotide-binding</keyword>
<gene>
    <name evidence="17" type="primary">ribBA</name>
    <name evidence="19" type="ORF">MU0053_004401</name>
</gene>
<dbReference type="SUPFAM" id="SSF55821">
    <property type="entry name" value="YrdC/RibB"/>
    <property type="match status" value="1"/>
</dbReference>
<evidence type="ECO:0000256" key="9">
    <source>
        <dbReference type="ARBA" id="ARBA00022801"/>
    </source>
</evidence>
<comment type="function">
    <text evidence="17">Catalyzes the conversion of GTP to 2,5-diamino-6-ribosylamino-4(3H)-pyrimidinone 5'-phosphate (DARP), formate and pyrophosphate.</text>
</comment>
<evidence type="ECO:0000256" key="4">
    <source>
        <dbReference type="ARBA" id="ARBA00004904"/>
    </source>
</evidence>
<comment type="catalytic activity">
    <reaction evidence="1 17">
        <text>D-ribulose 5-phosphate = (2S)-2-hydroxy-3-oxobutyl phosphate + formate + H(+)</text>
        <dbReference type="Rhea" id="RHEA:18457"/>
        <dbReference type="ChEBI" id="CHEBI:15378"/>
        <dbReference type="ChEBI" id="CHEBI:15740"/>
        <dbReference type="ChEBI" id="CHEBI:58121"/>
        <dbReference type="ChEBI" id="CHEBI:58830"/>
        <dbReference type="EC" id="4.1.99.12"/>
    </reaction>
</comment>
<feature type="binding site" evidence="17">
    <location>
        <begin position="303"/>
        <end position="305"/>
    </location>
    <ligand>
        <name>GTP</name>
        <dbReference type="ChEBI" id="CHEBI:37565"/>
    </ligand>
</feature>
<accession>A0ABM9M4E0</accession>
<keyword evidence="20" id="KW-1185">Reference proteome</keyword>
<dbReference type="Proteomes" id="UP001190465">
    <property type="component" value="Chromosome"/>
</dbReference>
<feature type="active site" description="Nucleophile; for GTP cyclohydrolase activity" evidence="17">
    <location>
        <position position="339"/>
    </location>
</feature>
<dbReference type="NCBIfam" id="TIGR00505">
    <property type="entry name" value="ribA"/>
    <property type="match status" value="1"/>
</dbReference>
<feature type="binding site" evidence="17">
    <location>
        <position position="32"/>
    </location>
    <ligand>
        <name>Mg(2+)</name>
        <dbReference type="ChEBI" id="CHEBI:18420"/>
        <label>2</label>
    </ligand>
</feature>
<keyword evidence="7 17" id="KW-0479">Metal-binding</keyword>
<sequence length="421" mass="44204">MTRNTPAEAVGAAIDGLLAGRMIIVTDDAERENEGDLVVAAEFVTEAQMAFVVRHTTGIVCAPMPAARADELRLPPMVNTNSDTHSTAFTVTVDLTGTGSGVSAAARTATVRALSDPGLRPDRLNRPGHIFPLRARGGGVLERAGHTEAAVDLLTLAGLSGVGVIGELVNDDGTMRTGAELADFAAEHGLPVLAIADLIRYRGATERMVEPIASSSMPTEFGDFRAVAYRNRVDGTEHLALTIGDITSAGASSSGALVRVHSECLTGDILGSLRCDCGAQLELALQTIAAEGCGALVYLRGHEGRGIGLAHKIRAYALQDAGMDTVEANSAQGLPVDSRSYGIGAQILADLGIRRIRLITNNPAKYRGLDGHEVELVGRVALPTVPTPHNVRYLRTKRDRMSHQLGALTAQTFPRVAAADS</sequence>
<dbReference type="InterPro" id="IPR017945">
    <property type="entry name" value="DHBP_synth_RibB-like_a/b_dom"/>
</dbReference>
<dbReference type="NCBIfam" id="TIGR00506">
    <property type="entry name" value="ribB"/>
    <property type="match status" value="1"/>
</dbReference>
<comment type="pathway">
    <text evidence="4 17">Cofactor biosynthesis; riboflavin biosynthesis; 2-hydroxy-3-oxobutyl phosphate from D-ribulose 5-phosphate: step 1/1.</text>
</comment>
<dbReference type="GO" id="GO:0008686">
    <property type="term" value="F:3,4-dihydroxy-2-butanone-4-phosphate synthase activity"/>
    <property type="evidence" value="ECO:0007669"/>
    <property type="project" value="UniProtKB-EC"/>
</dbReference>
<keyword evidence="9 17" id="KW-0378">Hydrolase</keyword>
<dbReference type="HAMAP" id="MF_01283">
    <property type="entry name" value="RibBA"/>
    <property type="match status" value="1"/>
</dbReference>
<evidence type="ECO:0000256" key="13">
    <source>
        <dbReference type="ARBA" id="ARBA00023211"/>
    </source>
</evidence>
<protein>
    <recommendedName>
        <fullName evidence="17">Riboflavin biosynthesis protein RibBA</fullName>
    </recommendedName>
    <domain>
        <recommendedName>
            <fullName evidence="17">3,4-dihydroxy-2-butanone 4-phosphate synthase</fullName>
            <shortName evidence="17">DHBP synthase</shortName>
            <ecNumber evidence="17">4.1.99.12</ecNumber>
        </recommendedName>
    </domain>
    <domain>
        <recommendedName>
            <fullName evidence="17">GTP cyclohydrolase-2</fullName>
            <ecNumber evidence="17">3.5.4.25</ecNumber>
        </recommendedName>
        <alternativeName>
            <fullName evidence="17">GTP cyclohydrolase II</fullName>
        </alternativeName>
    </domain>
</protein>
<feature type="domain" description="GTP cyclohydrolase II" evidence="18">
    <location>
        <begin position="213"/>
        <end position="380"/>
    </location>
</feature>
<feature type="binding site" evidence="17">
    <location>
        <position position="277"/>
    </location>
    <ligand>
        <name>Zn(2+)</name>
        <dbReference type="ChEBI" id="CHEBI:29105"/>
        <note>catalytic</note>
    </ligand>
</feature>
<comment type="catalytic activity">
    <reaction evidence="16 17">
        <text>GTP + 4 H2O = 2,5-diamino-6-hydroxy-4-(5-phosphoribosylamino)-pyrimidine + formate + 2 phosphate + 3 H(+)</text>
        <dbReference type="Rhea" id="RHEA:23704"/>
        <dbReference type="ChEBI" id="CHEBI:15377"/>
        <dbReference type="ChEBI" id="CHEBI:15378"/>
        <dbReference type="ChEBI" id="CHEBI:15740"/>
        <dbReference type="ChEBI" id="CHEBI:37565"/>
        <dbReference type="ChEBI" id="CHEBI:43474"/>
        <dbReference type="ChEBI" id="CHEBI:58614"/>
        <dbReference type="EC" id="3.5.4.25"/>
    </reaction>
</comment>
<feature type="active site" description="Proton acceptor; for GTP cyclohydrolase activity" evidence="17">
    <location>
        <position position="337"/>
    </location>
</feature>
<evidence type="ECO:0000259" key="18">
    <source>
        <dbReference type="Pfam" id="PF00925"/>
    </source>
</evidence>
<dbReference type="Gene3D" id="3.40.50.10990">
    <property type="entry name" value="GTP cyclohydrolase II"/>
    <property type="match status" value="1"/>
</dbReference>
<feature type="binding site" evidence="17">
    <location>
        <position position="32"/>
    </location>
    <ligand>
        <name>Mg(2+)</name>
        <dbReference type="ChEBI" id="CHEBI:18420"/>
        <label>1</label>
    </ligand>
</feature>
<feature type="binding site" evidence="17">
    <location>
        <position position="275"/>
    </location>
    <ligand>
        <name>Zn(2+)</name>
        <dbReference type="ChEBI" id="CHEBI:29105"/>
        <note>catalytic</note>
    </ligand>
</feature>
<evidence type="ECO:0000256" key="16">
    <source>
        <dbReference type="ARBA" id="ARBA00049295"/>
    </source>
</evidence>
<feature type="site" description="Essential for DHBP synthase activity" evidence="17">
    <location>
        <position position="129"/>
    </location>
</feature>
<evidence type="ECO:0000256" key="2">
    <source>
        <dbReference type="ARBA" id="ARBA00002284"/>
    </source>
</evidence>
<feature type="binding site" evidence="17">
    <location>
        <position position="280"/>
    </location>
    <ligand>
        <name>GTP</name>
        <dbReference type="ChEBI" id="CHEBI:37565"/>
    </ligand>
</feature>
<dbReference type="RefSeq" id="WP_308479698.1">
    <property type="nucleotide sequence ID" value="NZ_OY726397.1"/>
</dbReference>
<feature type="region of interest" description="GTP cyclohydrolase II" evidence="17">
    <location>
        <begin position="205"/>
        <end position="421"/>
    </location>
</feature>
<feature type="binding site" evidence="17">
    <location>
        <position position="36"/>
    </location>
    <ligand>
        <name>D-ribulose 5-phosphate</name>
        <dbReference type="ChEBI" id="CHEBI:58121"/>
    </ligand>
</feature>
<dbReference type="InterPro" id="IPR016299">
    <property type="entry name" value="Riboflavin_synth_RibBA"/>
</dbReference>
<evidence type="ECO:0000256" key="17">
    <source>
        <dbReference type="HAMAP-Rule" id="MF_01283"/>
    </source>
</evidence>
<feature type="binding site" evidence="17">
    <location>
        <position position="365"/>
    </location>
    <ligand>
        <name>GTP</name>
        <dbReference type="ChEBI" id="CHEBI:37565"/>
    </ligand>
</feature>
<dbReference type="InterPro" id="IPR032677">
    <property type="entry name" value="GTP_cyclohydro_II"/>
</dbReference>
<feature type="binding site" evidence="17">
    <location>
        <begin position="259"/>
        <end position="263"/>
    </location>
    <ligand>
        <name>GTP</name>
        <dbReference type="ChEBI" id="CHEBI:37565"/>
    </ligand>
</feature>
<keyword evidence="14 17" id="KW-0456">Lyase</keyword>
<feature type="binding site" evidence="17">
    <location>
        <position position="264"/>
    </location>
    <ligand>
        <name>Zn(2+)</name>
        <dbReference type="ChEBI" id="CHEBI:29105"/>
        <note>catalytic</note>
    </ligand>
</feature>
<dbReference type="Gene3D" id="3.90.870.10">
    <property type="entry name" value="DHBP synthase"/>
    <property type="match status" value="1"/>
</dbReference>
<dbReference type="NCBIfam" id="NF006803">
    <property type="entry name" value="PRK09311.1"/>
    <property type="match status" value="1"/>
</dbReference>
<name>A0ABM9M4E0_9MYCO</name>
<comment type="cofactor">
    <cofactor evidence="17">
        <name>Mg(2+)</name>
        <dbReference type="ChEBI" id="CHEBI:18420"/>
    </cofactor>
    <cofactor evidence="17">
        <name>Mn(2+)</name>
        <dbReference type="ChEBI" id="CHEBI:29035"/>
    </cofactor>
    <text evidence="17">Binds 2 divalent metal cations per subunit. Magnesium or manganese.</text>
</comment>
<evidence type="ECO:0000256" key="14">
    <source>
        <dbReference type="ARBA" id="ARBA00023239"/>
    </source>
</evidence>
<dbReference type="PANTHER" id="PTHR21327:SF18">
    <property type="entry name" value="3,4-DIHYDROXY-2-BUTANONE 4-PHOSPHATE SYNTHASE"/>
    <property type="match status" value="1"/>
</dbReference>
<evidence type="ECO:0000256" key="11">
    <source>
        <dbReference type="ARBA" id="ARBA00022842"/>
    </source>
</evidence>
<comment type="function">
    <text evidence="2 17">Catalyzes the conversion of D-ribulose 5-phosphate to formate and 3,4-dihydroxy-2-butanone 4-phosphate.</text>
</comment>
<dbReference type="EC" id="4.1.99.12" evidence="17"/>
<evidence type="ECO:0000256" key="1">
    <source>
        <dbReference type="ARBA" id="ARBA00000141"/>
    </source>
</evidence>
<evidence type="ECO:0000256" key="6">
    <source>
        <dbReference type="ARBA" id="ARBA00022619"/>
    </source>
</evidence>
<dbReference type="NCBIfam" id="NF001591">
    <property type="entry name" value="PRK00393.1"/>
    <property type="match status" value="1"/>
</dbReference>
<feature type="binding site" evidence="17">
    <location>
        <position position="146"/>
    </location>
    <ligand>
        <name>Mg(2+)</name>
        <dbReference type="ChEBI" id="CHEBI:18420"/>
        <label>2</label>
    </ligand>
</feature>
<organism evidence="19 20">
    <name type="scientific">[Mycobacterium] burgundiense</name>
    <dbReference type="NCBI Taxonomy" id="3064286"/>
    <lineage>
        <taxon>Bacteria</taxon>
        <taxon>Bacillati</taxon>
        <taxon>Actinomycetota</taxon>
        <taxon>Actinomycetes</taxon>
        <taxon>Mycobacteriales</taxon>
        <taxon>Mycobacteriaceae</taxon>
        <taxon>Mycolicibacterium</taxon>
    </lineage>
</organism>
<comment type="similarity">
    <text evidence="5 17">In the N-terminal section; belongs to the DHBP synthase family.</text>
</comment>
<dbReference type="GO" id="GO:0003935">
    <property type="term" value="F:GTP cyclohydrolase II activity"/>
    <property type="evidence" value="ECO:0007669"/>
    <property type="project" value="UniProtKB-EC"/>
</dbReference>
<keyword evidence="11 17" id="KW-0460">Magnesium</keyword>
<feature type="site" description="Essential for DHBP synthase activity" evidence="17">
    <location>
        <position position="167"/>
    </location>
</feature>
<evidence type="ECO:0000256" key="15">
    <source>
        <dbReference type="ARBA" id="ARBA00023268"/>
    </source>
</evidence>
<keyword evidence="10 17" id="KW-0862">Zinc</keyword>
<dbReference type="PIRSF" id="PIRSF001259">
    <property type="entry name" value="RibA"/>
    <property type="match status" value="1"/>
</dbReference>
<dbReference type="CDD" id="cd00641">
    <property type="entry name" value="GTP_cyclohydro2"/>
    <property type="match status" value="1"/>
</dbReference>
<evidence type="ECO:0000313" key="19">
    <source>
        <dbReference type="EMBL" id="CAJ1510018.1"/>
    </source>
</evidence>
<evidence type="ECO:0000256" key="12">
    <source>
        <dbReference type="ARBA" id="ARBA00023134"/>
    </source>
</evidence>
<keyword evidence="13 17" id="KW-0464">Manganese</keyword>
<comment type="cofactor">
    <cofactor evidence="17">
        <name>Zn(2+)</name>
        <dbReference type="ChEBI" id="CHEBI:29105"/>
    </cofactor>
    <text evidence="17">Binds 1 zinc ion per subunit.</text>
</comment>
<reference evidence="19 20" key="1">
    <citation type="submission" date="2023-08" db="EMBL/GenBank/DDBJ databases">
        <authorList>
            <person name="Folkvardsen B D."/>
            <person name="Norman A."/>
        </authorList>
    </citation>
    <scope>NUCLEOTIDE SEQUENCE [LARGE SCALE GENOMIC DNA]</scope>
    <source>
        <strain evidence="19 20">Mu0053</strain>
    </source>
</reference>
<dbReference type="EMBL" id="OY726397">
    <property type="protein sequence ID" value="CAJ1510018.1"/>
    <property type="molecule type" value="Genomic_DNA"/>
</dbReference>
<evidence type="ECO:0000313" key="20">
    <source>
        <dbReference type="Proteomes" id="UP001190465"/>
    </source>
</evidence>
<feature type="binding site" evidence="17">
    <location>
        <begin position="31"/>
        <end position="32"/>
    </location>
    <ligand>
        <name>D-ribulose 5-phosphate</name>
        <dbReference type="ChEBI" id="CHEBI:58121"/>
    </ligand>
</feature>
<dbReference type="SUPFAM" id="SSF142695">
    <property type="entry name" value="RibA-like"/>
    <property type="match status" value="1"/>
</dbReference>
<dbReference type="Pfam" id="PF00926">
    <property type="entry name" value="DHBP_synthase"/>
    <property type="match status" value="1"/>
</dbReference>
<evidence type="ECO:0000256" key="3">
    <source>
        <dbReference type="ARBA" id="ARBA00004853"/>
    </source>
</evidence>
<feature type="binding site" evidence="17">
    <location>
        <position position="360"/>
    </location>
    <ligand>
        <name>GTP</name>
        <dbReference type="ChEBI" id="CHEBI:37565"/>
    </ligand>
</feature>
<feature type="region of interest" description="DHBP synthase" evidence="17">
    <location>
        <begin position="1"/>
        <end position="204"/>
    </location>
</feature>
<proteinExistence type="inferred from homology"/>
<keyword evidence="12 17" id="KW-0342">GTP-binding</keyword>
<dbReference type="InterPro" id="IPR000422">
    <property type="entry name" value="DHBP_synthase_RibB"/>
</dbReference>